<gene>
    <name evidence="7" type="primary">MAT1-2-1</name>
</gene>
<dbReference type="InterPro" id="IPR009071">
    <property type="entry name" value="HMG_box_dom"/>
</dbReference>
<dbReference type="GO" id="GO:0030154">
    <property type="term" value="P:cell differentiation"/>
    <property type="evidence" value="ECO:0007669"/>
    <property type="project" value="TreeGrafter"/>
</dbReference>
<feature type="domain" description="HMG box" evidence="6">
    <location>
        <begin position="125"/>
        <end position="193"/>
    </location>
</feature>
<dbReference type="Gene3D" id="1.10.30.10">
    <property type="entry name" value="High mobility group box domain"/>
    <property type="match status" value="1"/>
</dbReference>
<proteinExistence type="predicted"/>
<evidence type="ECO:0000256" key="5">
    <source>
        <dbReference type="SAM" id="MobiDB-lite"/>
    </source>
</evidence>
<dbReference type="GO" id="GO:0005634">
    <property type="term" value="C:nucleus"/>
    <property type="evidence" value="ECO:0007669"/>
    <property type="project" value="UniProtKB-UniRule"/>
</dbReference>
<organism evidence="7">
    <name type="scientific">Calonectria pauciramosa</name>
    <dbReference type="NCBI Taxonomy" id="75811"/>
    <lineage>
        <taxon>Eukaryota</taxon>
        <taxon>Fungi</taxon>
        <taxon>Dikarya</taxon>
        <taxon>Ascomycota</taxon>
        <taxon>Pezizomycotina</taxon>
        <taxon>Sordariomycetes</taxon>
        <taxon>Hypocreomycetidae</taxon>
        <taxon>Hypocreales</taxon>
        <taxon>Nectriaceae</taxon>
        <taxon>Calonectria</taxon>
        <taxon>Calonectria candelabrum species complex</taxon>
    </lineage>
</organism>
<keyword evidence="2 4" id="KW-0238">DNA-binding</keyword>
<name>A0A7S5WS38_9HYPO</name>
<evidence type="ECO:0000256" key="3">
    <source>
        <dbReference type="ARBA" id="ARBA00023163"/>
    </source>
</evidence>
<evidence type="ECO:0000259" key="6">
    <source>
        <dbReference type="PROSITE" id="PS50118"/>
    </source>
</evidence>
<reference evidence="7" key="1">
    <citation type="journal article" date="2020" name="Persoonia">
        <title>Mating genes in Calonectria and evidence for a heterothallic ancestral state.</title>
        <authorList>
            <person name="Li J.Q."/>
            <person name="Wingfield B.D."/>
            <person name="Wingfield M.J."/>
            <person name="Barnes I."/>
            <person name="Fourie A."/>
            <person name="Crous P.W."/>
            <person name="Chen S.F."/>
        </authorList>
    </citation>
    <scope>NUCLEOTIDE SEQUENCE</scope>
    <source>
        <strain evidence="7">CBS 138824</strain>
    </source>
</reference>
<dbReference type="FunFam" id="1.10.30.10:FF:000041">
    <property type="entry name" value="HMG box family protein"/>
    <property type="match status" value="1"/>
</dbReference>
<dbReference type="SMART" id="SM00398">
    <property type="entry name" value="HMG"/>
    <property type="match status" value="1"/>
</dbReference>
<evidence type="ECO:0000256" key="4">
    <source>
        <dbReference type="PROSITE-ProRule" id="PRU00267"/>
    </source>
</evidence>
<dbReference type="PANTHER" id="PTHR10270">
    <property type="entry name" value="SOX TRANSCRIPTION FACTOR"/>
    <property type="match status" value="1"/>
</dbReference>
<dbReference type="GO" id="GO:0001228">
    <property type="term" value="F:DNA-binding transcription activator activity, RNA polymerase II-specific"/>
    <property type="evidence" value="ECO:0007669"/>
    <property type="project" value="TreeGrafter"/>
</dbReference>
<feature type="DNA-binding region" description="HMG box" evidence="4">
    <location>
        <begin position="125"/>
        <end position="193"/>
    </location>
</feature>
<dbReference type="PANTHER" id="PTHR10270:SF161">
    <property type="entry name" value="SEX-DETERMINING REGION Y PROTEIN"/>
    <property type="match status" value="1"/>
</dbReference>
<dbReference type="Pfam" id="PF00505">
    <property type="entry name" value="HMG_box"/>
    <property type="match status" value="1"/>
</dbReference>
<evidence type="ECO:0000313" key="7">
    <source>
        <dbReference type="EMBL" id="QKY89074.1"/>
    </source>
</evidence>
<dbReference type="AlphaFoldDB" id="A0A7S5WS38"/>
<dbReference type="GO" id="GO:0000978">
    <property type="term" value="F:RNA polymerase II cis-regulatory region sequence-specific DNA binding"/>
    <property type="evidence" value="ECO:0007669"/>
    <property type="project" value="TreeGrafter"/>
</dbReference>
<dbReference type="PROSITE" id="PS50118">
    <property type="entry name" value="HMG_BOX_2"/>
    <property type="match status" value="1"/>
</dbReference>
<feature type="compositionally biased region" description="Basic residues" evidence="5">
    <location>
        <begin position="195"/>
        <end position="206"/>
    </location>
</feature>
<keyword evidence="4" id="KW-0539">Nucleus</keyword>
<dbReference type="EMBL" id="MT559512">
    <property type="protein sequence ID" value="QKY89074.1"/>
    <property type="molecule type" value="Genomic_DNA"/>
</dbReference>
<dbReference type="InterPro" id="IPR050140">
    <property type="entry name" value="SRY-related_HMG-box_TF-like"/>
</dbReference>
<evidence type="ECO:0000256" key="2">
    <source>
        <dbReference type="ARBA" id="ARBA00023125"/>
    </source>
</evidence>
<feature type="region of interest" description="Disordered" evidence="5">
    <location>
        <begin position="188"/>
        <end position="237"/>
    </location>
</feature>
<accession>A0A7S5WS38</accession>
<evidence type="ECO:0000256" key="1">
    <source>
        <dbReference type="ARBA" id="ARBA00023015"/>
    </source>
</evidence>
<keyword evidence="3" id="KW-0804">Transcription</keyword>
<dbReference type="InterPro" id="IPR036910">
    <property type="entry name" value="HMG_box_dom_sf"/>
</dbReference>
<dbReference type="SUPFAM" id="SSF47095">
    <property type="entry name" value="HMG-box"/>
    <property type="match status" value="1"/>
</dbReference>
<protein>
    <submittedName>
        <fullName evidence="7">Mating type protein 1-2-1</fullName>
    </submittedName>
</protein>
<sequence length="237" mass="27048">MASYDTTSMFNAEQLESMWNEFSDQVHPFGYVLCIKGDFYRQLDDGAKNFIALKFMGHIAENIIYCRDGTGSDRFFLGPPRFFLAGTGMLIQHVASNEAIWVKRPEKDFKLLSPLPADIKKSVRIPRPPNAYILYRKDRHQMLKQLNPEITNSEISMVLGRAWNMETPETRKKYKLKADEIKAELIKKHPDYKYRPRRPSEKKRRGVAQDTPGGESASASVDDVVNEAVASSPVETS</sequence>
<keyword evidence="1" id="KW-0805">Transcription regulation</keyword>
<dbReference type="CDD" id="cd01389">
    <property type="entry name" value="HMG-box_ROX1-like"/>
    <property type="match status" value="1"/>
</dbReference>